<dbReference type="eggNOG" id="ENOG502QSY2">
    <property type="taxonomic scope" value="Eukaryota"/>
</dbReference>
<keyword evidence="4" id="KW-0539">Nucleus</keyword>
<feature type="non-terminal residue" evidence="8">
    <location>
        <position position="874"/>
    </location>
</feature>
<dbReference type="HOGENOM" id="CLU_006019_2_0_1"/>
<dbReference type="Proteomes" id="UP000007431">
    <property type="component" value="Unassembled WGS sequence"/>
</dbReference>
<feature type="compositionally biased region" description="Low complexity" evidence="6">
    <location>
        <begin position="758"/>
        <end position="768"/>
    </location>
</feature>
<dbReference type="VEuPathDB" id="FungiDB:SCHCODRAFT_02526018"/>
<feature type="compositionally biased region" description="Basic and acidic residues" evidence="6">
    <location>
        <begin position="687"/>
        <end position="698"/>
    </location>
</feature>
<dbReference type="GO" id="GO:0003677">
    <property type="term" value="F:DNA binding"/>
    <property type="evidence" value="ECO:0007669"/>
    <property type="project" value="UniProtKB-KW"/>
</dbReference>
<dbReference type="GO" id="GO:0008270">
    <property type="term" value="F:zinc ion binding"/>
    <property type="evidence" value="ECO:0007669"/>
    <property type="project" value="InterPro"/>
</dbReference>
<feature type="region of interest" description="Disordered" evidence="6">
    <location>
        <begin position="677"/>
        <end position="713"/>
    </location>
</feature>
<keyword evidence="3" id="KW-0238">DNA-binding</keyword>
<dbReference type="OMA" id="ELETTWM"/>
<dbReference type="GO" id="GO:0006351">
    <property type="term" value="P:DNA-templated transcription"/>
    <property type="evidence" value="ECO:0007669"/>
    <property type="project" value="InterPro"/>
</dbReference>
<dbReference type="GO" id="GO:0003700">
    <property type="term" value="F:DNA-binding transcription factor activity"/>
    <property type="evidence" value="ECO:0007669"/>
    <property type="project" value="InterPro"/>
</dbReference>
<evidence type="ECO:0000313" key="8">
    <source>
        <dbReference type="EMBL" id="EFJ00898.1"/>
    </source>
</evidence>
<sequence length="874" mass="98125">MPQEADNEGPSTSVNEHSDLKKRRADKACRCAPRGYDFGMHTLNNAKRPAANNSYIQSLEKHNEELEQRNKVLEERVKELEGTLDRHKLLSPSTVVDNPAPAFAKDSSSQAPLKFSQVNVTKEQLREMASVMLRIGTQGREHAFFKAQAAGAESGELELQDEDLYERMRLVKLSSSAFDQFLGNKFLGKSSTAHLVLKLINLKKPPNEPHKIPSFYSNGRRTPFWTAQPWECALLKKEPTSHDFPEQDLMHSLIDLYYRHVQPFFPLLHRPTFEQGVEASQYFGDHDFGVVVLLVCALGAQYSDDPRTLSEEYDMDTHSRGWKWFSQAEKVHKPIVGTPTLLEIQAYCLSALFMLPASNLMTEHIWARIGVALRYVQDVGAHRRPRQKVPTVEDELWHRATWSLVVLDRNISALLGRNCAMQDEDLDIRYPMDVDDEYWHDADDAERSWKQPANKPSKVSCFVACIKLSRIVEITARLLYGGSKYGCPSLFYGEGWYRDVVQELDSALNKWHDDLPKHLRWDPEQFDPGLMNQAAFLDASYRAAQILIHRPFLTAQAQVVNSPLPSLTICTTAAKTCAHVLDQQRRKTGAGLPYIMVRIVSSLHSIRFLALAQYTASVSAIILLVSMWSRAKPRSSREQLKELNDVQLLMEYIKSMEDRWVTAGRTADVLNELRSIGDAPNSQLGKRAHDGPTEERPGYPKPPPADWQAGPSLPSAAMQTHLRMESHLPTASPHNGISPSGYPPVDIAGDGSWGMPVSSSSGQTSSTNTEDLYSAWSFGDLATAHDQETGDLGAGTTDLAPNMMDQDSMAIWSSVPQAFDPNDWLSYLSSLSDMPDDQNDSQSVHDINQASSLPYVFPEESGVYSYDSAQDYRL</sequence>
<name>D8PVQ2_SCHCM</name>
<protein>
    <recommendedName>
        <fullName evidence="7">Xylanolytic transcriptional activator regulatory domain-containing protein</fullName>
    </recommendedName>
</protein>
<dbReference type="EMBL" id="GL377303">
    <property type="protein sequence ID" value="EFJ00898.1"/>
    <property type="molecule type" value="Genomic_DNA"/>
</dbReference>
<dbReference type="PANTHER" id="PTHR46910">
    <property type="entry name" value="TRANSCRIPTION FACTOR PDR1"/>
    <property type="match status" value="1"/>
</dbReference>
<evidence type="ECO:0000259" key="7">
    <source>
        <dbReference type="SMART" id="SM00906"/>
    </source>
</evidence>
<accession>D8PVQ2</accession>
<reference evidence="8 9" key="1">
    <citation type="journal article" date="2010" name="Nat. Biotechnol.">
        <title>Genome sequence of the model mushroom Schizophyllum commune.</title>
        <authorList>
            <person name="Ohm R.A."/>
            <person name="de Jong J.F."/>
            <person name="Lugones L.G."/>
            <person name="Aerts A."/>
            <person name="Kothe E."/>
            <person name="Stajich J.E."/>
            <person name="de Vries R.P."/>
            <person name="Record E."/>
            <person name="Levasseur A."/>
            <person name="Baker S.E."/>
            <person name="Bartholomew K.A."/>
            <person name="Coutinho P.M."/>
            <person name="Erdmann S."/>
            <person name="Fowler T.J."/>
            <person name="Gathman A.C."/>
            <person name="Lombard V."/>
            <person name="Henrissat B."/>
            <person name="Knabe N."/>
            <person name="Kuees U."/>
            <person name="Lilly W.W."/>
            <person name="Lindquist E."/>
            <person name="Lucas S."/>
            <person name="Magnuson J.K."/>
            <person name="Piumi F."/>
            <person name="Raudaskoski M."/>
            <person name="Salamov A."/>
            <person name="Schmutz J."/>
            <person name="Schwarze F.W.M.R."/>
            <person name="vanKuyk P.A."/>
            <person name="Horton J.S."/>
            <person name="Grigoriev I.V."/>
            <person name="Woesten H.A.B."/>
        </authorList>
    </citation>
    <scope>NUCLEOTIDE SEQUENCE [LARGE SCALE GENOMIC DNA]</scope>
    <source>
        <strain evidence="9">H4-8 / FGSC 9210</strain>
    </source>
</reference>
<dbReference type="CDD" id="cd12148">
    <property type="entry name" value="fungal_TF_MHR"/>
    <property type="match status" value="1"/>
</dbReference>
<dbReference type="GO" id="GO:0005634">
    <property type="term" value="C:nucleus"/>
    <property type="evidence" value="ECO:0007669"/>
    <property type="project" value="UniProtKB-SubCell"/>
</dbReference>
<dbReference type="Pfam" id="PF04082">
    <property type="entry name" value="Fungal_trans"/>
    <property type="match status" value="1"/>
</dbReference>
<keyword evidence="2" id="KW-0479">Metal-binding</keyword>
<evidence type="ECO:0000256" key="2">
    <source>
        <dbReference type="ARBA" id="ARBA00022723"/>
    </source>
</evidence>
<evidence type="ECO:0000256" key="1">
    <source>
        <dbReference type="ARBA" id="ARBA00004123"/>
    </source>
</evidence>
<dbReference type="InterPro" id="IPR007219">
    <property type="entry name" value="XnlR_reg_dom"/>
</dbReference>
<feature type="region of interest" description="Disordered" evidence="6">
    <location>
        <begin position="831"/>
        <end position="852"/>
    </location>
</feature>
<keyword evidence="5" id="KW-0175">Coiled coil</keyword>
<evidence type="ECO:0000256" key="6">
    <source>
        <dbReference type="SAM" id="MobiDB-lite"/>
    </source>
</evidence>
<evidence type="ECO:0000313" key="9">
    <source>
        <dbReference type="Proteomes" id="UP000007431"/>
    </source>
</evidence>
<keyword evidence="9" id="KW-1185">Reference proteome</keyword>
<evidence type="ECO:0000256" key="5">
    <source>
        <dbReference type="SAM" id="Coils"/>
    </source>
</evidence>
<gene>
    <name evidence="8" type="ORF">SCHCODRAFT_105275</name>
</gene>
<feature type="coiled-coil region" evidence="5">
    <location>
        <begin position="56"/>
        <end position="90"/>
    </location>
</feature>
<feature type="region of interest" description="Disordered" evidence="6">
    <location>
        <begin position="728"/>
        <end position="768"/>
    </location>
</feature>
<dbReference type="AlphaFoldDB" id="D8PVQ2"/>
<evidence type="ECO:0000256" key="4">
    <source>
        <dbReference type="ARBA" id="ARBA00023242"/>
    </source>
</evidence>
<comment type="subcellular location">
    <subcellularLocation>
        <location evidence="1">Nucleus</location>
    </subcellularLocation>
</comment>
<evidence type="ECO:0000256" key="3">
    <source>
        <dbReference type="ARBA" id="ARBA00023125"/>
    </source>
</evidence>
<dbReference type="InParanoid" id="D8PVQ2"/>
<dbReference type="SMART" id="SM00906">
    <property type="entry name" value="Fungal_trans"/>
    <property type="match status" value="1"/>
</dbReference>
<feature type="compositionally biased region" description="Polar residues" evidence="6">
    <location>
        <begin position="840"/>
        <end position="852"/>
    </location>
</feature>
<dbReference type="InterPro" id="IPR050987">
    <property type="entry name" value="AtrR-like"/>
</dbReference>
<proteinExistence type="predicted"/>
<dbReference type="PANTHER" id="PTHR46910:SF3">
    <property type="entry name" value="HALOTOLERANCE PROTEIN 9-RELATED"/>
    <property type="match status" value="1"/>
</dbReference>
<feature type="domain" description="Xylanolytic transcriptional activator regulatory" evidence="7">
    <location>
        <begin position="365"/>
        <end position="437"/>
    </location>
</feature>
<organism evidence="9">
    <name type="scientific">Schizophyllum commune (strain H4-8 / FGSC 9210)</name>
    <name type="common">Split gill fungus</name>
    <dbReference type="NCBI Taxonomy" id="578458"/>
    <lineage>
        <taxon>Eukaryota</taxon>
        <taxon>Fungi</taxon>
        <taxon>Dikarya</taxon>
        <taxon>Basidiomycota</taxon>
        <taxon>Agaricomycotina</taxon>
        <taxon>Agaricomycetes</taxon>
        <taxon>Agaricomycetidae</taxon>
        <taxon>Agaricales</taxon>
        <taxon>Schizophyllaceae</taxon>
        <taxon>Schizophyllum</taxon>
    </lineage>
</organism>
<feature type="region of interest" description="Disordered" evidence="6">
    <location>
        <begin position="1"/>
        <end position="25"/>
    </location>
</feature>